<evidence type="ECO:0000256" key="1">
    <source>
        <dbReference type="SAM" id="Phobius"/>
    </source>
</evidence>
<evidence type="ECO:0000313" key="3">
    <source>
        <dbReference type="Proteomes" id="UP000254889"/>
    </source>
</evidence>
<dbReference type="OrthoDB" id="7273660at2"/>
<feature type="transmembrane region" description="Helical" evidence="1">
    <location>
        <begin position="54"/>
        <end position="73"/>
    </location>
</feature>
<dbReference type="Proteomes" id="UP000254889">
    <property type="component" value="Chromosome"/>
</dbReference>
<reference evidence="2 3" key="1">
    <citation type="submission" date="2018-07" db="EMBL/GenBank/DDBJ databases">
        <authorList>
            <person name="Quirk P.G."/>
            <person name="Krulwich T.A."/>
        </authorList>
    </citation>
    <scope>NUCLEOTIDE SEQUENCE [LARGE SCALE GENOMIC DNA]</scope>
    <source>
        <strain evidence="2 3">CC-BB4</strain>
    </source>
</reference>
<organism evidence="2 3">
    <name type="scientific">Pseudolabrys taiwanensis</name>
    <dbReference type="NCBI Taxonomy" id="331696"/>
    <lineage>
        <taxon>Bacteria</taxon>
        <taxon>Pseudomonadati</taxon>
        <taxon>Pseudomonadota</taxon>
        <taxon>Alphaproteobacteria</taxon>
        <taxon>Hyphomicrobiales</taxon>
        <taxon>Xanthobacteraceae</taxon>
        <taxon>Pseudolabrys</taxon>
    </lineage>
</organism>
<gene>
    <name evidence="2" type="ORF">DW352_20060</name>
</gene>
<keyword evidence="1" id="KW-0472">Membrane</keyword>
<sequence>MHRRWLRPFWTLLALFFLLEAWLWDHLKPLVAWFVDLLPWARLKAALRRTIERLPPYAALAVFVVPFIVLLPLKFLEVYLLASRQWIAAGFVLVLAKLLGLGVTAFVFDATREKLLQMPWFARLYDWSMWARDWAHAQTEPIRQRMHKLASLFGPQRAGRFFRRFLRLRRRAYRDSAA</sequence>
<feature type="transmembrane region" description="Helical" evidence="1">
    <location>
        <begin position="7"/>
        <end position="24"/>
    </location>
</feature>
<dbReference type="KEGG" id="ptaw:DW352_20060"/>
<keyword evidence="1" id="KW-1133">Transmembrane helix</keyword>
<evidence type="ECO:0000313" key="2">
    <source>
        <dbReference type="EMBL" id="AXK82615.1"/>
    </source>
</evidence>
<dbReference type="EMBL" id="CP031417">
    <property type="protein sequence ID" value="AXK82615.1"/>
    <property type="molecule type" value="Genomic_DNA"/>
</dbReference>
<feature type="transmembrane region" description="Helical" evidence="1">
    <location>
        <begin position="85"/>
        <end position="108"/>
    </location>
</feature>
<dbReference type="AlphaFoldDB" id="A0A346A0B8"/>
<proteinExistence type="predicted"/>
<dbReference type="RefSeq" id="WP_115692994.1">
    <property type="nucleotide sequence ID" value="NZ_CP031417.1"/>
</dbReference>
<name>A0A346A0B8_9HYPH</name>
<accession>A0A346A0B8</accession>
<protein>
    <submittedName>
        <fullName evidence="2">Uncharacterized protein</fullName>
    </submittedName>
</protein>
<keyword evidence="1" id="KW-0812">Transmembrane</keyword>
<keyword evidence="3" id="KW-1185">Reference proteome</keyword>